<dbReference type="AlphaFoldDB" id="A0A6L2R4N9"/>
<keyword evidence="1 4" id="KW-0808">Transferase</keyword>
<evidence type="ECO:0000256" key="1">
    <source>
        <dbReference type="ARBA" id="ARBA00022679"/>
    </source>
</evidence>
<evidence type="ECO:0000313" key="4">
    <source>
        <dbReference type="EMBL" id="GFH62530.1"/>
    </source>
</evidence>
<dbReference type="Pfam" id="PF02729">
    <property type="entry name" value="OTCace_N"/>
    <property type="match status" value="1"/>
</dbReference>
<dbReference type="EMBL" id="BLLL01000002">
    <property type="protein sequence ID" value="GFH62530.1"/>
    <property type="molecule type" value="Genomic_DNA"/>
</dbReference>
<proteinExistence type="predicted"/>
<evidence type="ECO:0000259" key="2">
    <source>
        <dbReference type="Pfam" id="PF00185"/>
    </source>
</evidence>
<dbReference type="SUPFAM" id="SSF53671">
    <property type="entry name" value="Aspartate/ornithine carbamoyltransferase"/>
    <property type="match status" value="1"/>
</dbReference>
<dbReference type="Pfam" id="PF00185">
    <property type="entry name" value="OTCace"/>
    <property type="match status" value="1"/>
</dbReference>
<feature type="domain" description="Aspartate/ornithine carbamoyltransferase carbamoyl-P binding" evidence="3">
    <location>
        <begin position="3"/>
        <end position="139"/>
    </location>
</feature>
<name>A0A6L2R4N9_9BACT</name>
<evidence type="ECO:0000313" key="5">
    <source>
        <dbReference type="Proteomes" id="UP000505077"/>
    </source>
</evidence>
<dbReference type="Proteomes" id="UP000505077">
    <property type="component" value="Unassembled WGS sequence"/>
</dbReference>
<protein>
    <submittedName>
        <fullName evidence="4">Ornithine carbamoyltransferase</fullName>
    </submittedName>
</protein>
<dbReference type="InterPro" id="IPR006132">
    <property type="entry name" value="Asp/Orn_carbamoyltranf_P-bd"/>
</dbReference>
<dbReference type="PANTHER" id="PTHR45753">
    <property type="entry name" value="ORNITHINE CARBAMOYLTRANSFERASE, MITOCHONDRIAL"/>
    <property type="match status" value="1"/>
</dbReference>
<accession>A0A6L2R4N9</accession>
<comment type="caution">
    <text evidence="4">The sequence shown here is derived from an EMBL/GenBank/DDBJ whole genome shotgun (WGS) entry which is preliminary data.</text>
</comment>
<dbReference type="InterPro" id="IPR036901">
    <property type="entry name" value="Asp/Orn_carbamoylTrfase_sf"/>
</dbReference>
<evidence type="ECO:0000259" key="3">
    <source>
        <dbReference type="Pfam" id="PF02729"/>
    </source>
</evidence>
<feature type="domain" description="Aspartate/ornithine carbamoyltransferase Asp/Orn-binding" evidence="2">
    <location>
        <begin position="148"/>
        <end position="285"/>
    </location>
</feature>
<organism evidence="4 5">
    <name type="scientific">Candidatus Desulfovibrio kirbyi</name>
    <dbReference type="NCBI Taxonomy" id="2696086"/>
    <lineage>
        <taxon>Bacteria</taxon>
        <taxon>Pseudomonadati</taxon>
        <taxon>Thermodesulfobacteriota</taxon>
        <taxon>Desulfovibrionia</taxon>
        <taxon>Desulfovibrionales</taxon>
        <taxon>Desulfovibrionaceae</taxon>
        <taxon>Desulfovibrio</taxon>
    </lineage>
</organism>
<gene>
    <name evidence="4" type="primary">argF1</name>
    <name evidence="4" type="ORF">ZNDK_0301</name>
</gene>
<sequence length="294" mass="33011">MKRHFLRIRDLDKDTCRLLVRQAAGIPDAKTRTDFMVGRTAVMLFARPSLAIRLCLTGAVRQMGGYILYEGPDGGWREDIERYRRQVLPLFDYYADCLYTYDLPIHAWDSEIADMPFPVINAGSPESQPAAALADVVCMLRKTKELDGVAAAWIGCANGTLYSLIEVMAHFPFSLRICLPRDDSSVRALAEQNARVTVVASAREAAADANYIFAGSRADMTIEEREVWCIDQELMAGAAHDARLLFSGMPMESIRVDRHVLASPAAWLVRQAEARLRLHKRILHWVFAENEPAL</sequence>
<dbReference type="PANTHER" id="PTHR45753:SF3">
    <property type="entry name" value="ORNITHINE TRANSCARBAMYLASE, MITOCHONDRIAL"/>
    <property type="match status" value="1"/>
</dbReference>
<dbReference type="GO" id="GO:0042450">
    <property type="term" value="P:L-arginine biosynthetic process via ornithine"/>
    <property type="evidence" value="ECO:0007669"/>
    <property type="project" value="TreeGrafter"/>
</dbReference>
<dbReference type="GO" id="GO:0004585">
    <property type="term" value="F:ornithine carbamoyltransferase activity"/>
    <property type="evidence" value="ECO:0007669"/>
    <property type="project" value="TreeGrafter"/>
</dbReference>
<reference evidence="4 5" key="1">
    <citation type="journal article" date="2020" name="ISME J.">
        <title>Parallel Reductive Genome Evolution in Desulfovibrio Ectosymbionts Independently Acquired by Trichonympha Protists in the Termite Gut.</title>
        <authorList>
            <person name="Takeuchi M."/>
            <person name="Kuwahara H."/>
            <person name="Murakami T."/>
            <person name="Takahashi K."/>
            <person name="Kajitani R."/>
            <person name="Toyoda A."/>
            <person name="Itoh T."/>
            <person name="Ohkuma M."/>
            <person name="Hongoh Y."/>
        </authorList>
    </citation>
    <scope>NUCLEOTIDE SEQUENCE [LARGE SCALE GENOMIC DNA]</scope>
    <source>
        <strain evidence="4">ZnDsv-02</strain>
    </source>
</reference>
<dbReference type="Gene3D" id="3.40.50.1370">
    <property type="entry name" value="Aspartate/ornithine carbamoyltransferase"/>
    <property type="match status" value="2"/>
</dbReference>
<dbReference type="GO" id="GO:0016597">
    <property type="term" value="F:amino acid binding"/>
    <property type="evidence" value="ECO:0007669"/>
    <property type="project" value="InterPro"/>
</dbReference>
<dbReference type="InterPro" id="IPR006131">
    <property type="entry name" value="Asp_carbamoyltransf_Asp/Orn-bd"/>
</dbReference>
<dbReference type="GO" id="GO:0019240">
    <property type="term" value="P:citrulline biosynthetic process"/>
    <property type="evidence" value="ECO:0007669"/>
    <property type="project" value="TreeGrafter"/>
</dbReference>